<comment type="caution">
    <text evidence="2">The sequence shown here is derived from an EMBL/GenBank/DDBJ whole genome shotgun (WGS) entry which is preliminary data.</text>
</comment>
<protein>
    <submittedName>
        <fullName evidence="2">Uncharacterized protein</fullName>
    </submittedName>
</protein>
<feature type="region of interest" description="Disordered" evidence="1">
    <location>
        <begin position="352"/>
        <end position="445"/>
    </location>
</feature>
<feature type="compositionally biased region" description="Polar residues" evidence="1">
    <location>
        <begin position="372"/>
        <end position="382"/>
    </location>
</feature>
<feature type="region of interest" description="Disordered" evidence="1">
    <location>
        <begin position="291"/>
        <end position="340"/>
    </location>
</feature>
<accession>A0AAJ0MAW6</accession>
<proteinExistence type="predicted"/>
<dbReference type="Proteomes" id="UP001275084">
    <property type="component" value="Unassembled WGS sequence"/>
</dbReference>
<reference evidence="2" key="2">
    <citation type="submission" date="2023-06" db="EMBL/GenBank/DDBJ databases">
        <authorList>
            <consortium name="Lawrence Berkeley National Laboratory"/>
            <person name="Haridas S."/>
            <person name="Hensen N."/>
            <person name="Bonometti L."/>
            <person name="Westerberg I."/>
            <person name="Brannstrom I.O."/>
            <person name="Guillou S."/>
            <person name="Cros-Aarteil S."/>
            <person name="Calhoun S."/>
            <person name="Kuo A."/>
            <person name="Mondo S."/>
            <person name="Pangilinan J."/>
            <person name="Riley R."/>
            <person name="Labutti K."/>
            <person name="Andreopoulos B."/>
            <person name="Lipzen A."/>
            <person name="Chen C."/>
            <person name="Yanf M."/>
            <person name="Daum C."/>
            <person name="Ng V."/>
            <person name="Clum A."/>
            <person name="Steindorff A."/>
            <person name="Ohm R."/>
            <person name="Martin F."/>
            <person name="Silar P."/>
            <person name="Natvig D."/>
            <person name="Lalanne C."/>
            <person name="Gautier V."/>
            <person name="Ament-Velasquez S.L."/>
            <person name="Kruys A."/>
            <person name="Hutchinson M.I."/>
            <person name="Powell A.J."/>
            <person name="Barry K."/>
            <person name="Miller A.N."/>
            <person name="Grigoriev I.V."/>
            <person name="Debuchy R."/>
            <person name="Gladieux P."/>
            <person name="Thoren M.H."/>
            <person name="Johannesson H."/>
        </authorList>
    </citation>
    <scope>NUCLEOTIDE SEQUENCE</scope>
    <source>
        <strain evidence="2">CBS 955.72</strain>
    </source>
</reference>
<feature type="compositionally biased region" description="Low complexity" evidence="1">
    <location>
        <begin position="383"/>
        <end position="402"/>
    </location>
</feature>
<feature type="region of interest" description="Disordered" evidence="1">
    <location>
        <begin position="536"/>
        <end position="607"/>
    </location>
</feature>
<reference evidence="2" key="1">
    <citation type="journal article" date="2023" name="Mol. Phylogenet. Evol.">
        <title>Genome-scale phylogeny and comparative genomics of the fungal order Sordariales.</title>
        <authorList>
            <person name="Hensen N."/>
            <person name="Bonometti L."/>
            <person name="Westerberg I."/>
            <person name="Brannstrom I.O."/>
            <person name="Guillou S."/>
            <person name="Cros-Aarteil S."/>
            <person name="Calhoun S."/>
            <person name="Haridas S."/>
            <person name="Kuo A."/>
            <person name="Mondo S."/>
            <person name="Pangilinan J."/>
            <person name="Riley R."/>
            <person name="LaButti K."/>
            <person name="Andreopoulos B."/>
            <person name="Lipzen A."/>
            <person name="Chen C."/>
            <person name="Yan M."/>
            <person name="Daum C."/>
            <person name="Ng V."/>
            <person name="Clum A."/>
            <person name="Steindorff A."/>
            <person name="Ohm R.A."/>
            <person name="Martin F."/>
            <person name="Silar P."/>
            <person name="Natvig D.O."/>
            <person name="Lalanne C."/>
            <person name="Gautier V."/>
            <person name="Ament-Velasquez S.L."/>
            <person name="Kruys A."/>
            <person name="Hutchinson M.I."/>
            <person name="Powell A.J."/>
            <person name="Barry K."/>
            <person name="Miller A.N."/>
            <person name="Grigoriev I.V."/>
            <person name="Debuchy R."/>
            <person name="Gladieux P."/>
            <person name="Hiltunen Thoren M."/>
            <person name="Johannesson H."/>
        </authorList>
    </citation>
    <scope>NUCLEOTIDE SEQUENCE</scope>
    <source>
        <strain evidence="2">CBS 955.72</strain>
    </source>
</reference>
<dbReference type="AlphaFoldDB" id="A0AAJ0MAW6"/>
<sequence length="607" mass="67079">MDCSSHFLPPLVFSMPTKAITIRYAGQFEEIHAGVKPLRAATEGHFSFYSSLATDHFEECHSVVAVSFEEEGLPALNRQVYYHYIDNNDAFWVQKSPNSEMDPEAECLEILFNNNITVGDEVAEGYKQTIAWSIDLGRHELTILKALLMQARPLPATLARVAEMPRDEREVLYYNLRASMMEQPVPKQLGAFGQWQKLAASGTPQCKPYLDRMYRNKRLEEWQRQERIEEVRRLRYYAQMEVPPPEFVWRALDPWSLADQEKEFVPSFLGEQGMESENGRDGSLRATSVALEEPDSASAKSEDCSDSVSTDLPSLHDASEVTRTPKPAGKPRPLSFGQSPFKEITLAEEKENLKTLNSGVKSAKKSEHTPRKGNSSAKPTKTNPSASGGNGSGPSPSGSSNATAVLGDTTFKPTVRGGHRGSPPRTTSETTSHGYHGEEDEGFYEGKTTGRAGAIIDDDDTLLPVERFHMWDEKSGKVTRMQVLPSGLVHLLAQLKAYNVSEIDDANRELLRTTSLNMRGSSPMALRNRYSDNFGTAKAAGTGTGTRNKAKGVARPPIRPETFMPPTVVITKGPRGTVRAAAVHDEPELEQDREETQSDESDAGSVN</sequence>
<name>A0AAJ0MAW6_9PEZI</name>
<gene>
    <name evidence="2" type="ORF">B0T25DRAFT_571663</name>
</gene>
<evidence type="ECO:0000313" key="3">
    <source>
        <dbReference type="Proteomes" id="UP001275084"/>
    </source>
</evidence>
<keyword evidence="3" id="KW-1185">Reference proteome</keyword>
<evidence type="ECO:0000313" key="2">
    <source>
        <dbReference type="EMBL" id="KAK3346532.1"/>
    </source>
</evidence>
<feature type="compositionally biased region" description="Low complexity" evidence="1">
    <location>
        <begin position="536"/>
        <end position="547"/>
    </location>
</feature>
<feature type="compositionally biased region" description="Acidic residues" evidence="1">
    <location>
        <begin position="587"/>
        <end position="607"/>
    </location>
</feature>
<feature type="compositionally biased region" description="Polar residues" evidence="1">
    <location>
        <begin position="424"/>
        <end position="433"/>
    </location>
</feature>
<organism evidence="2 3">
    <name type="scientific">Lasiosphaeria hispida</name>
    <dbReference type="NCBI Taxonomy" id="260671"/>
    <lineage>
        <taxon>Eukaryota</taxon>
        <taxon>Fungi</taxon>
        <taxon>Dikarya</taxon>
        <taxon>Ascomycota</taxon>
        <taxon>Pezizomycotina</taxon>
        <taxon>Sordariomycetes</taxon>
        <taxon>Sordariomycetidae</taxon>
        <taxon>Sordariales</taxon>
        <taxon>Lasiosphaeriaceae</taxon>
        <taxon>Lasiosphaeria</taxon>
    </lineage>
</organism>
<evidence type="ECO:0000256" key="1">
    <source>
        <dbReference type="SAM" id="MobiDB-lite"/>
    </source>
</evidence>
<dbReference type="EMBL" id="JAUIQD010000006">
    <property type="protein sequence ID" value="KAK3346532.1"/>
    <property type="molecule type" value="Genomic_DNA"/>
</dbReference>